<evidence type="ECO:0000313" key="1">
    <source>
        <dbReference type="EMBL" id="WWC90962.1"/>
    </source>
</evidence>
<accession>A0AAX4K023</accession>
<dbReference type="GeneID" id="91096570"/>
<keyword evidence="2" id="KW-1185">Reference proteome</keyword>
<dbReference type="RefSeq" id="XP_066077725.1">
    <property type="nucleotide sequence ID" value="XM_066221628.1"/>
</dbReference>
<sequence length="356" mass="40567">MTDTDMRNSGISSPAATVWSIPLLQTAILSYLPGKALRKMAILSKQDFLAAINVLYNEIEYEDFKEAETTCDIKARKVMYQLSVREFYFADFAPEDLPNPKEIFKQFDKLRIMSMDHGIYLEHTPSCTSTEKLELKYHTDYNITLPNLEKSDRFAVQDDPNGHGKTVKWNIGELTVDCSPEGGDAIDDAISQFLDSWSSNKGIFQLPRDDLIMAFEVDVEQLLETLLHIHDKGYNVPKAIHIYPMRTTGGLSQVDLLKQMNLMFEDVTDYWTWSNATTIYDFSKHKIDWTVSGTKVKRVTIFLHVNSDALLDGHEFDCRHVGPAVGLTEFEIVLVFGDVLEKTIESARDYLPQSVK</sequence>
<organism evidence="1 2">
    <name type="scientific">Kwoniella dendrophila CBS 6074</name>
    <dbReference type="NCBI Taxonomy" id="1295534"/>
    <lineage>
        <taxon>Eukaryota</taxon>
        <taxon>Fungi</taxon>
        <taxon>Dikarya</taxon>
        <taxon>Basidiomycota</taxon>
        <taxon>Agaricomycotina</taxon>
        <taxon>Tremellomycetes</taxon>
        <taxon>Tremellales</taxon>
        <taxon>Cryptococcaceae</taxon>
        <taxon>Kwoniella</taxon>
    </lineage>
</organism>
<protein>
    <recommendedName>
        <fullName evidence="3">F-box domain-containing protein</fullName>
    </recommendedName>
</protein>
<dbReference type="Proteomes" id="UP001355207">
    <property type="component" value="Chromosome 8"/>
</dbReference>
<evidence type="ECO:0008006" key="3">
    <source>
        <dbReference type="Google" id="ProtNLM"/>
    </source>
</evidence>
<evidence type="ECO:0000313" key="2">
    <source>
        <dbReference type="Proteomes" id="UP001355207"/>
    </source>
</evidence>
<dbReference type="AlphaFoldDB" id="A0AAX4K023"/>
<name>A0AAX4K023_9TREE</name>
<gene>
    <name evidence="1" type="ORF">L201_005900</name>
</gene>
<proteinExistence type="predicted"/>
<reference evidence="1 2" key="1">
    <citation type="submission" date="2024-01" db="EMBL/GenBank/DDBJ databases">
        <title>Comparative genomics of Cryptococcus and Kwoniella reveals pathogenesis evolution and contrasting modes of karyotype evolution via chromosome fusion or intercentromeric recombination.</title>
        <authorList>
            <person name="Coelho M.A."/>
            <person name="David-Palma M."/>
            <person name="Shea T."/>
            <person name="Bowers K."/>
            <person name="McGinley-Smith S."/>
            <person name="Mohammad A.W."/>
            <person name="Gnirke A."/>
            <person name="Yurkov A.M."/>
            <person name="Nowrousian M."/>
            <person name="Sun S."/>
            <person name="Cuomo C.A."/>
            <person name="Heitman J."/>
        </authorList>
    </citation>
    <scope>NUCLEOTIDE SEQUENCE [LARGE SCALE GENOMIC DNA]</scope>
    <source>
        <strain evidence="1 2">CBS 6074</strain>
    </source>
</reference>
<dbReference type="EMBL" id="CP144105">
    <property type="protein sequence ID" value="WWC90962.1"/>
    <property type="molecule type" value="Genomic_DNA"/>
</dbReference>